<name>A0ABU4T6S7_9PSEU</name>
<evidence type="ECO:0000313" key="1">
    <source>
        <dbReference type="EMBL" id="MDX8033874.1"/>
    </source>
</evidence>
<sequence length="123" mass="13620">MATLKLEPRKLRVSRDQRIEHPAISQIEAGRAEHTLQIQGALDLCSDQPYALRVHRPVAAKQKITDDVRANDLSSATPELLPMARRQHKLAFQGGEASHPQHTLEIVTRITTLRGQTKTGGSS</sequence>
<reference evidence="1 2" key="2">
    <citation type="submission" date="2023-11" db="EMBL/GenBank/DDBJ databases">
        <authorList>
            <person name="Lara A.C."/>
            <person name="Chronakova A."/>
        </authorList>
    </citation>
    <scope>NUCLEOTIDE SEQUENCE [LARGE SCALE GENOMIC DNA]</scope>
    <source>
        <strain evidence="1 2">BCCO 10_0856</strain>
    </source>
</reference>
<proteinExistence type="predicted"/>
<organism evidence="1 2">
    <name type="scientific">Lentzea miocenica</name>
    <dbReference type="NCBI Taxonomy" id="3095431"/>
    <lineage>
        <taxon>Bacteria</taxon>
        <taxon>Bacillati</taxon>
        <taxon>Actinomycetota</taxon>
        <taxon>Actinomycetes</taxon>
        <taxon>Pseudonocardiales</taxon>
        <taxon>Pseudonocardiaceae</taxon>
        <taxon>Lentzea</taxon>
    </lineage>
</organism>
<dbReference type="RefSeq" id="WP_319968896.1">
    <property type="nucleotide sequence ID" value="NZ_JAXAVW010000023.1"/>
</dbReference>
<gene>
    <name evidence="1" type="ORF">SK803_26935</name>
</gene>
<keyword evidence="2" id="KW-1185">Reference proteome</keyword>
<reference evidence="1 2" key="1">
    <citation type="submission" date="2023-11" db="EMBL/GenBank/DDBJ databases">
        <title>Lentzea sokolovensis, sp. nov., Lentzea kristufkii, sp. nov., and Lentzea miocenensis, sp. nov., rare actinobacteria from Sokolov Coal Basin, Miocene lacustrine sediment, Czech Republic.</title>
        <authorList>
            <person name="Lara A."/>
            <person name="Kotroba L."/>
            <person name="Nouioui I."/>
            <person name="Neumann-Schaal M."/>
            <person name="Mast Y."/>
            <person name="Chronakova A."/>
        </authorList>
    </citation>
    <scope>NUCLEOTIDE SEQUENCE [LARGE SCALE GENOMIC DNA]</scope>
    <source>
        <strain evidence="1 2">BCCO 10_0856</strain>
    </source>
</reference>
<comment type="caution">
    <text evidence="1">The sequence shown here is derived from an EMBL/GenBank/DDBJ whole genome shotgun (WGS) entry which is preliminary data.</text>
</comment>
<accession>A0ABU4T6S7</accession>
<dbReference type="EMBL" id="JAXAVW010000023">
    <property type="protein sequence ID" value="MDX8033874.1"/>
    <property type="molecule type" value="Genomic_DNA"/>
</dbReference>
<dbReference type="Proteomes" id="UP001285521">
    <property type="component" value="Unassembled WGS sequence"/>
</dbReference>
<evidence type="ECO:0000313" key="2">
    <source>
        <dbReference type="Proteomes" id="UP001285521"/>
    </source>
</evidence>
<protein>
    <submittedName>
        <fullName evidence="1">Uncharacterized protein</fullName>
    </submittedName>
</protein>